<dbReference type="AlphaFoldDB" id="A0AAD6LBT7"/>
<evidence type="ECO:0000313" key="1">
    <source>
        <dbReference type="EMBL" id="KAJ6957389.1"/>
    </source>
</evidence>
<keyword evidence="2" id="KW-1185">Reference proteome</keyword>
<protein>
    <submittedName>
        <fullName evidence="1">Uncharacterized protein</fullName>
    </submittedName>
</protein>
<gene>
    <name evidence="1" type="ORF">NC653_039359</name>
</gene>
<dbReference type="Proteomes" id="UP001164929">
    <property type="component" value="Chromosome 18"/>
</dbReference>
<reference evidence="1 2" key="1">
    <citation type="journal article" date="2023" name="Mol. Ecol. Resour.">
        <title>Chromosome-level genome assembly of a triploid poplar Populus alba 'Berolinensis'.</title>
        <authorList>
            <person name="Chen S."/>
            <person name="Yu Y."/>
            <person name="Wang X."/>
            <person name="Wang S."/>
            <person name="Zhang T."/>
            <person name="Zhou Y."/>
            <person name="He R."/>
            <person name="Meng N."/>
            <person name="Wang Y."/>
            <person name="Liu W."/>
            <person name="Liu Z."/>
            <person name="Liu J."/>
            <person name="Guo Q."/>
            <person name="Huang H."/>
            <person name="Sederoff R.R."/>
            <person name="Wang G."/>
            <person name="Qu G."/>
            <person name="Chen S."/>
        </authorList>
    </citation>
    <scope>NUCLEOTIDE SEQUENCE [LARGE SCALE GENOMIC DNA]</scope>
    <source>
        <strain evidence="1">SC-2020</strain>
    </source>
</reference>
<accession>A0AAD6LBT7</accession>
<proteinExistence type="predicted"/>
<sequence>MVNKNKITVKVNPNCKIRTGVQLWRKRVMRKRGMGRQCRQSLSEGGFWTFPFQVTTAIVTDDLFPCHGTLLLSLQVPDSLFRFFDKLMFRKRGVNYLF</sequence>
<organism evidence="1 2">
    <name type="scientific">Populus alba x Populus x berolinensis</name>
    <dbReference type="NCBI Taxonomy" id="444605"/>
    <lineage>
        <taxon>Eukaryota</taxon>
        <taxon>Viridiplantae</taxon>
        <taxon>Streptophyta</taxon>
        <taxon>Embryophyta</taxon>
        <taxon>Tracheophyta</taxon>
        <taxon>Spermatophyta</taxon>
        <taxon>Magnoliopsida</taxon>
        <taxon>eudicotyledons</taxon>
        <taxon>Gunneridae</taxon>
        <taxon>Pentapetalae</taxon>
        <taxon>rosids</taxon>
        <taxon>fabids</taxon>
        <taxon>Malpighiales</taxon>
        <taxon>Salicaceae</taxon>
        <taxon>Saliceae</taxon>
        <taxon>Populus</taxon>
    </lineage>
</organism>
<evidence type="ECO:0000313" key="2">
    <source>
        <dbReference type="Proteomes" id="UP001164929"/>
    </source>
</evidence>
<dbReference type="EMBL" id="JAQIZT010000018">
    <property type="protein sequence ID" value="KAJ6957389.1"/>
    <property type="molecule type" value="Genomic_DNA"/>
</dbReference>
<name>A0AAD6LBT7_9ROSI</name>
<comment type="caution">
    <text evidence="1">The sequence shown here is derived from an EMBL/GenBank/DDBJ whole genome shotgun (WGS) entry which is preliminary data.</text>
</comment>